<feature type="non-terminal residue" evidence="3">
    <location>
        <position position="175"/>
    </location>
</feature>
<dbReference type="PANTHER" id="PTHR36838">
    <property type="entry name" value="AUXIN EFFLUX CARRIER FAMILY PROTEIN"/>
    <property type="match status" value="1"/>
</dbReference>
<evidence type="ECO:0000256" key="2">
    <source>
        <dbReference type="SAM" id="Phobius"/>
    </source>
</evidence>
<keyword evidence="2" id="KW-1133">Transmembrane helix</keyword>
<feature type="transmembrane region" description="Helical" evidence="2">
    <location>
        <begin position="105"/>
        <end position="127"/>
    </location>
</feature>
<reference evidence="3" key="1">
    <citation type="submission" date="2020-10" db="EMBL/GenBank/DDBJ databases">
        <authorList>
            <person name="Gilroy R."/>
        </authorList>
    </citation>
    <scope>NUCLEOTIDE SEQUENCE</scope>
    <source>
        <strain evidence="3">517</strain>
    </source>
</reference>
<evidence type="ECO:0000256" key="1">
    <source>
        <dbReference type="ARBA" id="ARBA00022448"/>
    </source>
</evidence>
<accession>A0A940DHX6</accession>
<evidence type="ECO:0008006" key="5">
    <source>
        <dbReference type="Google" id="ProtNLM"/>
    </source>
</evidence>
<feature type="transmembrane region" description="Helical" evidence="2">
    <location>
        <begin position="133"/>
        <end position="157"/>
    </location>
</feature>
<proteinExistence type="predicted"/>
<keyword evidence="2" id="KW-0812">Transmembrane</keyword>
<dbReference type="EMBL" id="JADINF010000177">
    <property type="protein sequence ID" value="MBO8424754.1"/>
    <property type="molecule type" value="Genomic_DNA"/>
</dbReference>
<name>A0A940DHX6_9FIRM</name>
<keyword evidence="2" id="KW-0472">Membrane</keyword>
<evidence type="ECO:0000313" key="4">
    <source>
        <dbReference type="Proteomes" id="UP000727857"/>
    </source>
</evidence>
<reference evidence="3" key="2">
    <citation type="journal article" date="2021" name="PeerJ">
        <title>Extensive microbial diversity within the chicken gut microbiome revealed by metagenomics and culture.</title>
        <authorList>
            <person name="Gilroy R."/>
            <person name="Ravi A."/>
            <person name="Getino M."/>
            <person name="Pursley I."/>
            <person name="Horton D.L."/>
            <person name="Alikhan N.F."/>
            <person name="Baker D."/>
            <person name="Gharbi K."/>
            <person name="Hall N."/>
            <person name="Watson M."/>
            <person name="Adriaenssens E.M."/>
            <person name="Foster-Nyarko E."/>
            <person name="Jarju S."/>
            <person name="Secka A."/>
            <person name="Antonio M."/>
            <person name="Oren A."/>
            <person name="Chaudhuri R.R."/>
            <person name="La Ragione R."/>
            <person name="Hildebrand F."/>
            <person name="Pallen M.J."/>
        </authorList>
    </citation>
    <scope>NUCLEOTIDE SEQUENCE</scope>
    <source>
        <strain evidence="3">517</strain>
    </source>
</reference>
<sequence length="175" mass="19192">MEGELFLTSLISVALLLVTAIPGFIIGKLKMIDSEGAVKFLSVMLLYVCQPFVTFNSFLNTPYDSSVLIGLVAVFLFTCVSMSAILFGGYFLVRRFRSIDCDTAGIMAYGGAFGNVGYMCIPFLQLLDPGNHIIILYATCSVVAFNLIAWTLGNYVLTRERRFISLKSAILNPPT</sequence>
<keyword evidence="1" id="KW-0813">Transport</keyword>
<gene>
    <name evidence="3" type="ORF">IAB16_07015</name>
</gene>
<feature type="transmembrane region" description="Helical" evidence="2">
    <location>
        <begin position="67"/>
        <end position="93"/>
    </location>
</feature>
<dbReference type="PANTHER" id="PTHR36838:SF3">
    <property type="entry name" value="TRANSPORTER AUXIN EFFLUX CARRIER EC FAMILY"/>
    <property type="match status" value="1"/>
</dbReference>
<protein>
    <recommendedName>
        <fullName evidence="5">Membrane transport protein</fullName>
    </recommendedName>
</protein>
<feature type="transmembrane region" description="Helical" evidence="2">
    <location>
        <begin position="6"/>
        <end position="25"/>
    </location>
</feature>
<feature type="transmembrane region" description="Helical" evidence="2">
    <location>
        <begin position="37"/>
        <end position="55"/>
    </location>
</feature>
<comment type="caution">
    <text evidence="3">The sequence shown here is derived from an EMBL/GenBank/DDBJ whole genome shotgun (WGS) entry which is preliminary data.</text>
</comment>
<organism evidence="3 4">
    <name type="scientific">Candidatus Stercoripulliclostridium pullicola</name>
    <dbReference type="NCBI Taxonomy" id="2840953"/>
    <lineage>
        <taxon>Bacteria</taxon>
        <taxon>Bacillati</taxon>
        <taxon>Bacillota</taxon>
        <taxon>Clostridia</taxon>
        <taxon>Eubacteriales</taxon>
        <taxon>Candidatus Stercoripulliclostridium</taxon>
    </lineage>
</organism>
<dbReference type="Proteomes" id="UP000727857">
    <property type="component" value="Unassembled WGS sequence"/>
</dbReference>
<evidence type="ECO:0000313" key="3">
    <source>
        <dbReference type="EMBL" id="MBO8424754.1"/>
    </source>
</evidence>
<dbReference type="AlphaFoldDB" id="A0A940DHX6"/>